<dbReference type="EMBL" id="CP001140">
    <property type="protein sequence ID" value="ACL10515.1"/>
    <property type="molecule type" value="Genomic_DNA"/>
</dbReference>
<feature type="domain" description="Glycosyl transferase family 1" evidence="1">
    <location>
        <begin position="297"/>
        <end position="435"/>
    </location>
</feature>
<dbReference type="PANTHER" id="PTHR42655">
    <property type="entry name" value="GLYCOGEN PHOSPHORYLASE"/>
    <property type="match status" value="1"/>
</dbReference>
<dbReference type="InterPro" id="IPR052182">
    <property type="entry name" value="Glycogen/Maltodextrin_Phosph"/>
</dbReference>
<evidence type="ECO:0000313" key="2">
    <source>
        <dbReference type="EMBL" id="ACL10515.1"/>
    </source>
</evidence>
<dbReference type="InterPro" id="IPR001296">
    <property type="entry name" value="Glyco_trans_1"/>
</dbReference>
<reference evidence="2 3" key="1">
    <citation type="journal article" date="2009" name="J. Bacteriol.">
        <title>Complete genome sequence of the anaerobic, protein-degrading hyperthermophilic crenarchaeon Desulfurococcus kamchatkensis.</title>
        <authorList>
            <person name="Ravin N.V."/>
            <person name="Mardanov A.V."/>
            <person name="Beletsky A.V."/>
            <person name="Kublanov I.V."/>
            <person name="Kolganova T.V."/>
            <person name="Lebedinsky A.V."/>
            <person name="Chernyh N.A."/>
            <person name="Bonch-Osmolovskaya E.A."/>
            <person name="Skryabin K.G."/>
        </authorList>
    </citation>
    <scope>NUCLEOTIDE SEQUENCE [LARGE SCALE GENOMIC DNA]</scope>
    <source>
        <strain evidence="3">DSM 18924 / JCM 16383 / VKM B-2413 / 1221n</strain>
    </source>
</reference>
<sequence>MVVVSITPELALDKSHIYAGGLGVLEGDKLYGAGDMGIDYTVLSLHYRHGYVSVSFQGIQPLLAPERQNREFLEKLTPEEEFVVTLRNTEVIVRPWVYKYKTAKAVLFEAVCPQWARKLTDRVYLEDSAEESFLKYALLAKASSYYIRNVISLDKINVIDLEESYTALILSMLDVSDKARIIIHTPGPWGHPGFPGEYIAREFGLFLGDNVNLSEYALSRLKSAIVVSRKQEEIIGRIFPAYAGKFKGITNGIYLPRWMHPELYMAWKQGLFQKEILVKARAESREKLLSLVKAVKNNVNAEGKPIIVWTRRLARYKRPYFIARFIEENPDINAFFIIAGKPHPRDQDGIEYLRKFRELDLKLANVVYLPEYDVETARLIIQGSDLWLFTPFSGWEACGTSFMKAQVNGVPVLSSRDGGVLEVVEDGVTGWLFGQDLRDFINIYTDPRAREIDEKEYAEFRSKLLWIIDMYHKDPEKYLEISMNAWKRTPEKVDMTGVLKKYYFSGTTSQ</sequence>
<organism evidence="2 3">
    <name type="scientific">Desulfurococcus amylolyticus (strain DSM 18924 / JCM 16383 / VKM B-2413 / 1221n)</name>
    <name type="common">Desulfurococcus kamchatkensis</name>
    <dbReference type="NCBI Taxonomy" id="490899"/>
    <lineage>
        <taxon>Archaea</taxon>
        <taxon>Thermoproteota</taxon>
        <taxon>Thermoprotei</taxon>
        <taxon>Desulfurococcales</taxon>
        <taxon>Desulfurococcaceae</taxon>
        <taxon>Desulfurococcus</taxon>
    </lineage>
</organism>
<dbReference type="GO" id="GO:0016757">
    <property type="term" value="F:glycosyltransferase activity"/>
    <property type="evidence" value="ECO:0007669"/>
    <property type="project" value="InterPro"/>
</dbReference>
<dbReference type="PANTHER" id="PTHR42655:SF1">
    <property type="entry name" value="GLYCOGEN PHOSPHORYLASE"/>
    <property type="match status" value="1"/>
</dbReference>
<dbReference type="Gene3D" id="3.40.50.2000">
    <property type="entry name" value="Glycogen Phosphorylase B"/>
    <property type="match status" value="1"/>
</dbReference>
<dbReference type="CAZy" id="GT35">
    <property type="family name" value="Glycosyltransferase Family 35"/>
</dbReference>
<dbReference type="HOGENOM" id="CLU_552792_0_0_2"/>
<dbReference type="RefSeq" id="WP_012607857.1">
    <property type="nucleotide sequence ID" value="NC_011766.1"/>
</dbReference>
<evidence type="ECO:0000313" key="3">
    <source>
        <dbReference type="Proteomes" id="UP000006903"/>
    </source>
</evidence>
<dbReference type="Pfam" id="PF00534">
    <property type="entry name" value="Glycos_transf_1"/>
    <property type="match status" value="1"/>
</dbReference>
<accession>B8D2W8</accession>
<evidence type="ECO:0000259" key="1">
    <source>
        <dbReference type="Pfam" id="PF00534"/>
    </source>
</evidence>
<dbReference type="SUPFAM" id="SSF53756">
    <property type="entry name" value="UDP-Glycosyltransferase/glycogen phosphorylase"/>
    <property type="match status" value="1"/>
</dbReference>
<keyword evidence="2" id="KW-0808">Transferase</keyword>
<dbReference type="GeneID" id="7170488"/>
<dbReference type="STRING" id="490899.DKAM_0187"/>
<gene>
    <name evidence="2" type="ordered locus">DKAM_0187</name>
</gene>
<dbReference type="eggNOG" id="arCOG01421">
    <property type="taxonomic scope" value="Archaea"/>
</dbReference>
<name>B8D2W8_DESA1</name>
<proteinExistence type="predicted"/>
<dbReference type="KEGG" id="dka:DKAM_0187"/>
<dbReference type="Proteomes" id="UP000006903">
    <property type="component" value="Chromosome"/>
</dbReference>
<protein>
    <submittedName>
        <fullName evidence="2">Glycosyl transferase</fullName>
    </submittedName>
</protein>
<dbReference type="AlphaFoldDB" id="B8D2W8"/>